<evidence type="ECO:0000256" key="2">
    <source>
        <dbReference type="ARBA" id="ARBA00004409"/>
    </source>
</evidence>
<gene>
    <name evidence="17" type="ORF">PUMCH_003770</name>
</gene>
<keyword evidence="9" id="KW-0333">Golgi apparatus</keyword>
<evidence type="ECO:0000256" key="11">
    <source>
        <dbReference type="ARBA" id="ARBA00023136"/>
    </source>
</evidence>
<evidence type="ECO:0000313" key="18">
    <source>
        <dbReference type="Proteomes" id="UP001338582"/>
    </source>
</evidence>
<sequence>MVKSTLIYRYDALPLCGSLDDQITPELNDLKKKCKIIISRITPNSAPQATIESGNFNVHYLNQNNIIYLIIADRSYPRKLAFLYLSEVANEFGNSHGREAMSNAARPYAFSSFDNFLSKTKKLYQDERAHSNVDRLNNDLADVKRVMTKNIEDLLYRGDSLDKMSDLSSSLRNDSIKYRKKAQQINFEAMLKQYAPIAGAGLFIVFVIWYMFIRR</sequence>
<dbReference type="Gene3D" id="3.30.450.50">
    <property type="entry name" value="Longin domain"/>
    <property type="match status" value="1"/>
</dbReference>
<name>A0AAX4HCQ7_9ASCO</name>
<reference evidence="17 18" key="1">
    <citation type="submission" date="2023-10" db="EMBL/GenBank/DDBJ databases">
        <title>Draft Genome Sequence of Candida saopaulonensis from a very Premature Infant with Sepsis.</title>
        <authorList>
            <person name="Ning Y."/>
            <person name="Dai R."/>
            <person name="Xiao M."/>
            <person name="Xu Y."/>
            <person name="Yan Q."/>
            <person name="Zhang L."/>
        </authorList>
    </citation>
    <scope>NUCLEOTIDE SEQUENCE [LARGE SCALE GENOMIC DNA]</scope>
    <source>
        <strain evidence="17 18">19XY460</strain>
    </source>
</reference>
<feature type="domain" description="Longin" evidence="15">
    <location>
        <begin position="6"/>
        <end position="117"/>
    </location>
</feature>
<evidence type="ECO:0000256" key="1">
    <source>
        <dbReference type="ARBA" id="ARBA00004163"/>
    </source>
</evidence>
<dbReference type="KEGG" id="asau:88174833"/>
<evidence type="ECO:0000256" key="3">
    <source>
        <dbReference type="ARBA" id="ARBA00008025"/>
    </source>
</evidence>
<dbReference type="AlphaFoldDB" id="A0AAX4HCQ7"/>
<evidence type="ECO:0000256" key="9">
    <source>
        <dbReference type="ARBA" id="ARBA00023034"/>
    </source>
</evidence>
<dbReference type="PANTHER" id="PTHR45837">
    <property type="entry name" value="VESICLE-TRAFFICKING PROTEIN SEC22B"/>
    <property type="match status" value="1"/>
</dbReference>
<keyword evidence="10 13" id="KW-0175">Coiled coil</keyword>
<evidence type="ECO:0000256" key="14">
    <source>
        <dbReference type="SAM" id="Phobius"/>
    </source>
</evidence>
<dbReference type="Proteomes" id="UP001338582">
    <property type="component" value="Chromosome 4"/>
</dbReference>
<dbReference type="CDD" id="cd15866">
    <property type="entry name" value="R-SNARE_SEC22"/>
    <property type="match status" value="1"/>
</dbReference>
<dbReference type="SUPFAM" id="SSF58038">
    <property type="entry name" value="SNARE fusion complex"/>
    <property type="match status" value="1"/>
</dbReference>
<keyword evidence="7" id="KW-0653">Protein transport</keyword>
<comment type="subcellular location">
    <subcellularLocation>
        <location evidence="1">Endoplasmic reticulum membrane</location>
        <topology evidence="1">Single-pass type IV membrane protein</topology>
    </subcellularLocation>
    <subcellularLocation>
        <location evidence="2">Golgi apparatus membrane</location>
        <topology evidence="2">Single-pass type IV membrane protein</topology>
    </subcellularLocation>
</comment>
<dbReference type="GO" id="GO:0005789">
    <property type="term" value="C:endoplasmic reticulum membrane"/>
    <property type="evidence" value="ECO:0007669"/>
    <property type="project" value="UniProtKB-SubCell"/>
</dbReference>
<proteinExistence type="inferred from homology"/>
<dbReference type="Pfam" id="PF00957">
    <property type="entry name" value="Synaptobrevin"/>
    <property type="match status" value="1"/>
</dbReference>
<dbReference type="GeneID" id="88174833"/>
<organism evidence="17 18">
    <name type="scientific">Australozyma saopauloensis</name>
    <dbReference type="NCBI Taxonomy" id="291208"/>
    <lineage>
        <taxon>Eukaryota</taxon>
        <taxon>Fungi</taxon>
        <taxon>Dikarya</taxon>
        <taxon>Ascomycota</taxon>
        <taxon>Saccharomycotina</taxon>
        <taxon>Pichiomycetes</taxon>
        <taxon>Metschnikowiaceae</taxon>
        <taxon>Australozyma</taxon>
    </lineage>
</organism>
<keyword evidence="18" id="KW-1185">Reference proteome</keyword>
<evidence type="ECO:0000256" key="13">
    <source>
        <dbReference type="PROSITE-ProRule" id="PRU00290"/>
    </source>
</evidence>
<evidence type="ECO:0000259" key="15">
    <source>
        <dbReference type="PROSITE" id="PS50859"/>
    </source>
</evidence>
<keyword evidence="11 14" id="KW-0472">Membrane</keyword>
<dbReference type="EMBL" id="CP138897">
    <property type="protein sequence ID" value="WPK26417.1"/>
    <property type="molecule type" value="Genomic_DNA"/>
</dbReference>
<evidence type="ECO:0000259" key="16">
    <source>
        <dbReference type="PROSITE" id="PS50892"/>
    </source>
</evidence>
<dbReference type="GO" id="GO:0000139">
    <property type="term" value="C:Golgi membrane"/>
    <property type="evidence" value="ECO:0007669"/>
    <property type="project" value="UniProtKB-SubCell"/>
</dbReference>
<evidence type="ECO:0000256" key="10">
    <source>
        <dbReference type="ARBA" id="ARBA00023054"/>
    </source>
</evidence>
<dbReference type="CDD" id="cd14824">
    <property type="entry name" value="Longin"/>
    <property type="match status" value="1"/>
</dbReference>
<dbReference type="PROSITE" id="PS50859">
    <property type="entry name" value="LONGIN"/>
    <property type="match status" value="1"/>
</dbReference>
<dbReference type="GO" id="GO:0005484">
    <property type="term" value="F:SNAP receptor activity"/>
    <property type="evidence" value="ECO:0007669"/>
    <property type="project" value="InterPro"/>
</dbReference>
<keyword evidence="5 14" id="KW-0812">Transmembrane</keyword>
<dbReference type="GO" id="GO:0015031">
    <property type="term" value="P:protein transport"/>
    <property type="evidence" value="ECO:0007669"/>
    <property type="project" value="UniProtKB-KW"/>
</dbReference>
<comment type="similarity">
    <text evidence="3">Belongs to the synaptobrevin family.</text>
</comment>
<evidence type="ECO:0000256" key="6">
    <source>
        <dbReference type="ARBA" id="ARBA00022824"/>
    </source>
</evidence>
<protein>
    <recommendedName>
        <fullName evidence="12">Protein transport protein SEC22</fullName>
    </recommendedName>
</protein>
<dbReference type="InterPro" id="IPR011012">
    <property type="entry name" value="Longin-like_dom_sf"/>
</dbReference>
<dbReference type="InterPro" id="IPR042855">
    <property type="entry name" value="V_SNARE_CC"/>
</dbReference>
<evidence type="ECO:0000256" key="8">
    <source>
        <dbReference type="ARBA" id="ARBA00022989"/>
    </source>
</evidence>
<dbReference type="Gene3D" id="1.20.5.110">
    <property type="match status" value="1"/>
</dbReference>
<evidence type="ECO:0000256" key="7">
    <source>
        <dbReference type="ARBA" id="ARBA00022927"/>
    </source>
</evidence>
<dbReference type="PROSITE" id="PS50892">
    <property type="entry name" value="V_SNARE"/>
    <property type="match status" value="1"/>
</dbReference>
<dbReference type="RefSeq" id="XP_062878798.1">
    <property type="nucleotide sequence ID" value="XM_063022728.1"/>
</dbReference>
<keyword evidence="6" id="KW-0256">Endoplasmic reticulum</keyword>
<evidence type="ECO:0000256" key="12">
    <source>
        <dbReference type="ARBA" id="ARBA00024249"/>
    </source>
</evidence>
<dbReference type="InterPro" id="IPR044565">
    <property type="entry name" value="Sec22"/>
</dbReference>
<evidence type="ECO:0000256" key="4">
    <source>
        <dbReference type="ARBA" id="ARBA00022448"/>
    </source>
</evidence>
<dbReference type="Pfam" id="PF13774">
    <property type="entry name" value="Longin"/>
    <property type="match status" value="1"/>
</dbReference>
<dbReference type="SMART" id="SM01270">
    <property type="entry name" value="Longin"/>
    <property type="match status" value="1"/>
</dbReference>
<dbReference type="SUPFAM" id="SSF64356">
    <property type="entry name" value="SNARE-like"/>
    <property type="match status" value="1"/>
</dbReference>
<keyword evidence="4" id="KW-0813">Transport</keyword>
<feature type="domain" description="V-SNARE coiled-coil homology" evidence="16">
    <location>
        <begin position="132"/>
        <end position="192"/>
    </location>
</feature>
<dbReference type="GO" id="GO:0006890">
    <property type="term" value="P:retrograde vesicle-mediated transport, Golgi to endoplasmic reticulum"/>
    <property type="evidence" value="ECO:0007669"/>
    <property type="project" value="InterPro"/>
</dbReference>
<dbReference type="GO" id="GO:0006888">
    <property type="term" value="P:endoplasmic reticulum to Golgi vesicle-mediated transport"/>
    <property type="evidence" value="ECO:0007669"/>
    <property type="project" value="InterPro"/>
</dbReference>
<keyword evidence="8 14" id="KW-1133">Transmembrane helix</keyword>
<evidence type="ECO:0000313" key="17">
    <source>
        <dbReference type="EMBL" id="WPK26417.1"/>
    </source>
</evidence>
<feature type="transmembrane region" description="Helical" evidence="14">
    <location>
        <begin position="194"/>
        <end position="213"/>
    </location>
</feature>
<evidence type="ECO:0000256" key="5">
    <source>
        <dbReference type="ARBA" id="ARBA00022692"/>
    </source>
</evidence>
<dbReference type="InterPro" id="IPR010908">
    <property type="entry name" value="Longin_dom"/>
</dbReference>
<accession>A0AAX4HCQ7</accession>